<dbReference type="EMBL" id="MSKK01000037">
    <property type="protein sequence ID" value="OLO45764.1"/>
    <property type="molecule type" value="Genomic_DNA"/>
</dbReference>
<proteinExistence type="predicted"/>
<accession>A0A1Q8VCF6</accession>
<sequence>MATLGEDPKRLGIFFFFDAQGIVDSYVETLLADMVKNLSELVIVVNGELTATSYAKLSVFTDNIILRENKGLDAWAYKTALESYGWDRLVEFDEVVLFNATIMGPVYPFEEMFTEMAGRDIDFWGITWFHKVPYDPFGHAAEGYLPRHLQSHFHAYRRSLVSSKAFQDYWDNLPPMASYEDSVGLHEAPFTQRFERLGFTSDVYVNTEDLEGYTFSPVLFAPKRLIEEKRCPIFKRRSFFHDYQDLVRQSVGNTSLDLYEYLRDHTDFDTNLIWDNALRSMNMEDLVKNLHLTYVLPTQAVVREPKPQKVALIAHLYYMDLLEPTLAYVKSMPEGTDLIITVGSQEKAELVEEACKDLPYNVTVRLIENRGRDVSALLVGCKDIINDYDLVCFTHDKKVTQVKPYSVGDGFAIKCFENLLATRDFVKNVIATFDAEPRMGLLAPTPPNHGDYFPVFTMGWGPNFERTKTLVKDELNLNVPIDESKLPIAPLGTMFWFRPAALKPLFDHDWTWEDFPPEPNNIDGTILHAIERAYGYVAQASGYFCGWLFSDSFARIEITSLSHYVQDFTHAVAENGILGYEDDMVSNLFRRGVELRRLKKRAERWIPRPLHKPLLKAFQRARGIGR</sequence>
<organism evidence="1 2">
    <name type="scientific">Actinomyces oris</name>
    <dbReference type="NCBI Taxonomy" id="544580"/>
    <lineage>
        <taxon>Bacteria</taxon>
        <taxon>Bacillati</taxon>
        <taxon>Actinomycetota</taxon>
        <taxon>Actinomycetes</taxon>
        <taxon>Actinomycetales</taxon>
        <taxon>Actinomycetaceae</taxon>
        <taxon>Actinomyces</taxon>
    </lineage>
</organism>
<reference evidence="1 2" key="1">
    <citation type="submission" date="2016-12" db="EMBL/GenBank/DDBJ databases">
        <title>Genomic comparison of strains in the 'Actinomyces naeslundii' group.</title>
        <authorList>
            <person name="Mughal S.R."/>
            <person name="Do T."/>
            <person name="Gilbert S.C."/>
            <person name="Witherden E.A."/>
            <person name="Didelot X."/>
            <person name="Beighton D."/>
        </authorList>
    </citation>
    <scope>NUCLEOTIDE SEQUENCE [LARGE SCALE GENOMIC DNA]</scope>
    <source>
        <strain evidence="1 2">R21091</strain>
    </source>
</reference>
<protein>
    <submittedName>
        <fullName evidence="1">Rhamnan synthesis protein F</fullName>
    </submittedName>
</protein>
<evidence type="ECO:0000313" key="2">
    <source>
        <dbReference type="Proteomes" id="UP000186471"/>
    </source>
</evidence>
<dbReference type="Proteomes" id="UP000186471">
    <property type="component" value="Unassembled WGS sequence"/>
</dbReference>
<comment type="caution">
    <text evidence="1">The sequence shown here is derived from an EMBL/GenBank/DDBJ whole genome shotgun (WGS) entry which is preliminary data.</text>
</comment>
<dbReference type="RefSeq" id="WP_075411983.1">
    <property type="nucleotide sequence ID" value="NZ_MSKK01000037.1"/>
</dbReference>
<gene>
    <name evidence="1" type="ORF">BKH31_08955</name>
</gene>
<dbReference type="Pfam" id="PF05045">
    <property type="entry name" value="RgpF"/>
    <property type="match status" value="1"/>
</dbReference>
<dbReference type="AlphaFoldDB" id="A0A1Q8VCF6"/>
<dbReference type="InterPro" id="IPR007739">
    <property type="entry name" value="RgpF"/>
</dbReference>
<dbReference type="OrthoDB" id="9815339at2"/>
<name>A0A1Q8VCF6_9ACTO</name>
<evidence type="ECO:0000313" key="1">
    <source>
        <dbReference type="EMBL" id="OLO45764.1"/>
    </source>
</evidence>